<keyword evidence="2" id="KW-1185">Reference proteome</keyword>
<name>U4KWS4_PYROM</name>
<protein>
    <submittedName>
        <fullName evidence="1">Uncharacterized protein</fullName>
    </submittedName>
</protein>
<reference evidence="1 2" key="1">
    <citation type="journal article" date="2013" name="PLoS Genet.">
        <title>The genome and development-dependent transcriptomes of Pyronema confluens: a window into fungal evolution.</title>
        <authorList>
            <person name="Traeger S."/>
            <person name="Altegoer F."/>
            <person name="Freitag M."/>
            <person name="Gabaldon T."/>
            <person name="Kempken F."/>
            <person name="Kumar A."/>
            <person name="Marcet-Houben M."/>
            <person name="Poggeler S."/>
            <person name="Stajich J.E."/>
            <person name="Nowrousian M."/>
        </authorList>
    </citation>
    <scope>NUCLEOTIDE SEQUENCE [LARGE SCALE GENOMIC DNA]</scope>
    <source>
        <strain evidence="2">CBS 100304</strain>
        <tissue evidence="1">Vegetative mycelium</tissue>
    </source>
</reference>
<dbReference type="AlphaFoldDB" id="U4KWS4"/>
<gene>
    <name evidence="1" type="ORF">PCON_05979</name>
</gene>
<evidence type="ECO:0000313" key="1">
    <source>
        <dbReference type="EMBL" id="CCX06392.1"/>
    </source>
</evidence>
<dbReference type="EMBL" id="HF935287">
    <property type="protein sequence ID" value="CCX06392.1"/>
    <property type="molecule type" value="Genomic_DNA"/>
</dbReference>
<dbReference type="Proteomes" id="UP000018144">
    <property type="component" value="Unassembled WGS sequence"/>
</dbReference>
<organism evidence="1 2">
    <name type="scientific">Pyronema omphalodes (strain CBS 100304)</name>
    <name type="common">Pyronema confluens</name>
    <dbReference type="NCBI Taxonomy" id="1076935"/>
    <lineage>
        <taxon>Eukaryota</taxon>
        <taxon>Fungi</taxon>
        <taxon>Dikarya</taxon>
        <taxon>Ascomycota</taxon>
        <taxon>Pezizomycotina</taxon>
        <taxon>Pezizomycetes</taxon>
        <taxon>Pezizales</taxon>
        <taxon>Pyronemataceae</taxon>
        <taxon>Pyronema</taxon>
    </lineage>
</organism>
<proteinExistence type="predicted"/>
<sequence length="60" mass="7025">MAGPGRKVLFLSVSSRSRSYLCDPRSPWFNGDSTVKVFLWIHLRRSMLGLKFIFKIQHAW</sequence>
<accession>U4KWS4</accession>
<evidence type="ECO:0000313" key="2">
    <source>
        <dbReference type="Proteomes" id="UP000018144"/>
    </source>
</evidence>